<evidence type="ECO:0000313" key="1">
    <source>
        <dbReference type="EMBL" id="MFF4777616.1"/>
    </source>
</evidence>
<keyword evidence="2" id="KW-1185">Reference proteome</keyword>
<gene>
    <name evidence="1" type="ORF">ACFY05_32795</name>
</gene>
<reference evidence="1 2" key="1">
    <citation type="submission" date="2024-10" db="EMBL/GenBank/DDBJ databases">
        <title>The Natural Products Discovery Center: Release of the First 8490 Sequenced Strains for Exploring Actinobacteria Biosynthetic Diversity.</title>
        <authorList>
            <person name="Kalkreuter E."/>
            <person name="Kautsar S.A."/>
            <person name="Yang D."/>
            <person name="Bader C.D."/>
            <person name="Teijaro C.N."/>
            <person name="Fluegel L."/>
            <person name="Davis C.M."/>
            <person name="Simpson J.R."/>
            <person name="Lauterbach L."/>
            <person name="Steele A.D."/>
            <person name="Gui C."/>
            <person name="Meng S."/>
            <person name="Li G."/>
            <person name="Viehrig K."/>
            <person name="Ye F."/>
            <person name="Su P."/>
            <person name="Kiefer A.F."/>
            <person name="Nichols A."/>
            <person name="Cepeda A.J."/>
            <person name="Yan W."/>
            <person name="Fan B."/>
            <person name="Jiang Y."/>
            <person name="Adhikari A."/>
            <person name="Zheng C.-J."/>
            <person name="Schuster L."/>
            <person name="Cowan T.M."/>
            <person name="Smanski M.J."/>
            <person name="Chevrette M.G."/>
            <person name="De Carvalho L.P.S."/>
            <person name="Shen B."/>
        </authorList>
    </citation>
    <scope>NUCLEOTIDE SEQUENCE [LARGE SCALE GENOMIC DNA]</scope>
    <source>
        <strain evidence="1 2">NPDC001281</strain>
    </source>
</reference>
<dbReference type="RefSeq" id="WP_387346120.1">
    <property type="nucleotide sequence ID" value="NZ_JBIAXI010000024.1"/>
</dbReference>
<sequence>MDMMQPYSHRVIPWHNDETGRLECRTCPRPIVGIGPTLRHHDEAVRHHTPDQGMAAAVTDATHLGAQALEAMWTDRCSDLDRARVVVEALEAAGALRPRNTWKRRRHLRAA</sequence>
<evidence type="ECO:0000313" key="2">
    <source>
        <dbReference type="Proteomes" id="UP001602119"/>
    </source>
</evidence>
<organism evidence="1 2">
    <name type="scientific">Microtetraspora fusca</name>
    <dbReference type="NCBI Taxonomy" id="1997"/>
    <lineage>
        <taxon>Bacteria</taxon>
        <taxon>Bacillati</taxon>
        <taxon>Actinomycetota</taxon>
        <taxon>Actinomycetes</taxon>
        <taxon>Streptosporangiales</taxon>
        <taxon>Streptosporangiaceae</taxon>
        <taxon>Microtetraspora</taxon>
    </lineage>
</organism>
<protein>
    <recommendedName>
        <fullName evidence="3">C2H2-type domain-containing protein</fullName>
    </recommendedName>
</protein>
<dbReference type="EMBL" id="JBIAXI010000024">
    <property type="protein sequence ID" value="MFF4777616.1"/>
    <property type="molecule type" value="Genomic_DNA"/>
</dbReference>
<comment type="caution">
    <text evidence="1">The sequence shown here is derived from an EMBL/GenBank/DDBJ whole genome shotgun (WGS) entry which is preliminary data.</text>
</comment>
<accession>A0ABW6VE32</accession>
<evidence type="ECO:0008006" key="3">
    <source>
        <dbReference type="Google" id="ProtNLM"/>
    </source>
</evidence>
<dbReference type="Proteomes" id="UP001602119">
    <property type="component" value="Unassembled WGS sequence"/>
</dbReference>
<proteinExistence type="predicted"/>
<name>A0ABW6VE32_MICFU</name>